<evidence type="ECO:0000256" key="2">
    <source>
        <dbReference type="ARBA" id="ARBA00022705"/>
    </source>
</evidence>
<evidence type="ECO:0000256" key="11">
    <source>
        <dbReference type="SAM" id="MobiDB-lite"/>
    </source>
</evidence>
<keyword evidence="3 7" id="KW-0547">Nucleotide-binding</keyword>
<comment type="domain">
    <text evidence="7">Domain I is involved in oligomerization and binding regulators, domain II is flexibile and of varying length in different bacteria, domain III forms the AAA+ region, while domain IV binds dsDNA.</text>
</comment>
<dbReference type="HAMAP" id="MF_00377">
    <property type="entry name" value="DnaA_bact"/>
    <property type="match status" value="1"/>
</dbReference>
<dbReference type="PANTHER" id="PTHR30050:SF2">
    <property type="entry name" value="CHROMOSOMAL REPLICATION INITIATOR PROTEIN DNAA"/>
    <property type="match status" value="1"/>
</dbReference>
<dbReference type="Gene3D" id="3.40.50.300">
    <property type="entry name" value="P-loop containing nucleotide triphosphate hydrolases"/>
    <property type="match status" value="1"/>
</dbReference>
<feature type="region of interest" description="Disordered" evidence="11">
    <location>
        <begin position="92"/>
        <end position="129"/>
    </location>
</feature>
<evidence type="ECO:0000259" key="12">
    <source>
        <dbReference type="SMART" id="SM00760"/>
    </source>
</evidence>
<dbReference type="Gene3D" id="3.30.300.180">
    <property type="match status" value="1"/>
</dbReference>
<dbReference type="InterPro" id="IPR013159">
    <property type="entry name" value="DnaA_C"/>
</dbReference>
<evidence type="ECO:0000256" key="10">
    <source>
        <dbReference type="RuleBase" id="RU004227"/>
    </source>
</evidence>
<dbReference type="GO" id="GO:0008289">
    <property type="term" value="F:lipid binding"/>
    <property type="evidence" value="ECO:0007669"/>
    <property type="project" value="UniProtKB-KW"/>
</dbReference>
<keyword evidence="1 7" id="KW-0963">Cytoplasm</keyword>
<dbReference type="AlphaFoldDB" id="A0A7X0H643"/>
<dbReference type="GO" id="GO:0005737">
    <property type="term" value="C:cytoplasm"/>
    <property type="evidence" value="ECO:0007669"/>
    <property type="project" value="UniProtKB-SubCell"/>
</dbReference>
<gene>
    <name evidence="7" type="primary">dnaA</name>
    <name evidence="13" type="ORF">HNQ40_001804</name>
</gene>
<feature type="region of interest" description="Domain IV, binds dsDNA" evidence="7">
    <location>
        <begin position="353"/>
        <end position="493"/>
    </location>
</feature>
<sequence>MSTRHDGINSRIADRLAQKVGQRRYELWIQPSVQLDYSDQDHTLRVAVPNRFVAEKIRNDFSDELRQAARAEAGLDEQGELRLDLCVEPDRFARQSDTARPNPLRDNAAAGSTPRPQSPSRRRDSGDAAPATSFRHRFEDFVVGPCNELAYAAALSLADTGPEDNNPTSTGPLFLHSDCGMGKTHLLQAACRRVRERQPQARVLYTTGEQFTNEYITAVRSNTLDTFRKKMRRLDLLAVDDIGFFANKEKTQQEFLHSFDHIELSGSRVILASDSHPKLIKKFSDALVSRCMQGLVVQLQAPDQATRLSLINRLASNRGLVLQSQLDELVAAHAGRSVREIEGTLAHLHALATLAQPQGPTRLVNRALAEKLFADQRQLAAKRPVRFTDIQDTVCEHLNVPIAQVAGSSRHRMVVLARAITVYLAKQMTTLSYPEIAAALNKPSHSTVVTAVQRMTRQLEDNQPMLLPGQPDATTPVQLVEDLRRRVMQNVAA</sequence>
<evidence type="ECO:0000256" key="3">
    <source>
        <dbReference type="ARBA" id="ARBA00022741"/>
    </source>
</evidence>
<dbReference type="Pfam" id="PF11638">
    <property type="entry name" value="DnaA_N"/>
    <property type="match status" value="1"/>
</dbReference>
<dbReference type="GO" id="GO:0003688">
    <property type="term" value="F:DNA replication origin binding"/>
    <property type="evidence" value="ECO:0007669"/>
    <property type="project" value="UniProtKB-UniRule"/>
</dbReference>
<dbReference type="Pfam" id="PF08299">
    <property type="entry name" value="Bac_DnaA_C"/>
    <property type="match status" value="1"/>
</dbReference>
<proteinExistence type="inferred from homology"/>
<dbReference type="InterPro" id="IPR038454">
    <property type="entry name" value="DnaA_N_sf"/>
</dbReference>
<dbReference type="EMBL" id="JACHGY010000001">
    <property type="protein sequence ID" value="MBB6429998.1"/>
    <property type="molecule type" value="Genomic_DNA"/>
</dbReference>
<dbReference type="InterPro" id="IPR020591">
    <property type="entry name" value="Chromosome_initiator_DnaA-like"/>
</dbReference>
<dbReference type="InterPro" id="IPR010921">
    <property type="entry name" value="Trp_repressor/repl_initiator"/>
</dbReference>
<comment type="subcellular location">
    <subcellularLocation>
        <location evidence="7">Cytoplasm</location>
    </subcellularLocation>
</comment>
<dbReference type="CDD" id="cd06571">
    <property type="entry name" value="Bac_DnaA_C"/>
    <property type="match status" value="1"/>
</dbReference>
<feature type="domain" description="Chromosomal replication initiator DnaA C-terminal" evidence="12">
    <location>
        <begin position="386"/>
        <end position="455"/>
    </location>
</feature>
<feature type="binding site" evidence="7">
    <location>
        <position position="180"/>
    </location>
    <ligand>
        <name>ATP</name>
        <dbReference type="ChEBI" id="CHEBI:30616"/>
    </ligand>
</feature>
<evidence type="ECO:0000313" key="13">
    <source>
        <dbReference type="EMBL" id="MBB6429998.1"/>
    </source>
</evidence>
<dbReference type="Gene3D" id="1.10.8.60">
    <property type="match status" value="1"/>
</dbReference>
<protein>
    <recommendedName>
        <fullName evidence="7 8">Chromosomal replication initiator protein DnaA</fullName>
    </recommendedName>
</protein>
<dbReference type="NCBIfam" id="TIGR00362">
    <property type="entry name" value="DnaA"/>
    <property type="match status" value="1"/>
</dbReference>
<dbReference type="SUPFAM" id="SSF48295">
    <property type="entry name" value="TrpR-like"/>
    <property type="match status" value="1"/>
</dbReference>
<dbReference type="RefSeq" id="WP_184677545.1">
    <property type="nucleotide sequence ID" value="NZ_JACHGY010000001.1"/>
</dbReference>
<evidence type="ECO:0000256" key="9">
    <source>
        <dbReference type="RuleBase" id="RU000577"/>
    </source>
</evidence>
<dbReference type="Pfam" id="PF00308">
    <property type="entry name" value="Bac_DnaA"/>
    <property type="match status" value="1"/>
</dbReference>
<accession>A0A7X0H643</accession>
<dbReference type="SUPFAM" id="SSF52540">
    <property type="entry name" value="P-loop containing nucleoside triphosphate hydrolases"/>
    <property type="match status" value="1"/>
</dbReference>
<dbReference type="InterPro" id="IPR013317">
    <property type="entry name" value="DnaA_dom"/>
</dbReference>
<keyword evidence="2 7" id="KW-0235">DNA replication</keyword>
<comment type="subunit">
    <text evidence="7">Oligomerizes as a right-handed, spiral filament on DNA at oriC.</text>
</comment>
<dbReference type="GO" id="GO:0005524">
    <property type="term" value="F:ATP binding"/>
    <property type="evidence" value="ECO:0007669"/>
    <property type="project" value="UniProtKB-UniRule"/>
</dbReference>
<feature type="binding site" evidence="7">
    <location>
        <position position="182"/>
    </location>
    <ligand>
        <name>ATP</name>
        <dbReference type="ChEBI" id="CHEBI:30616"/>
    </ligand>
</feature>
<feature type="region of interest" description="Domain I, interacts with DnaA modulators" evidence="7">
    <location>
        <begin position="1"/>
        <end position="98"/>
    </location>
</feature>
<dbReference type="GO" id="GO:0006270">
    <property type="term" value="P:DNA replication initiation"/>
    <property type="evidence" value="ECO:0007669"/>
    <property type="project" value="UniProtKB-UniRule"/>
</dbReference>
<keyword evidence="5 7" id="KW-0446">Lipid-binding</keyword>
<evidence type="ECO:0000256" key="7">
    <source>
        <dbReference type="HAMAP-Rule" id="MF_00377"/>
    </source>
</evidence>
<dbReference type="CDD" id="cd00009">
    <property type="entry name" value="AAA"/>
    <property type="match status" value="1"/>
</dbReference>
<evidence type="ECO:0000313" key="14">
    <source>
        <dbReference type="Proteomes" id="UP000541810"/>
    </source>
</evidence>
<comment type="function">
    <text evidence="7 9">Plays an essential role in the initiation and regulation of chromosomal replication. ATP-DnaA binds to the origin of replication (oriC) to initiate formation of the DNA replication initiation complex once per cell cycle. Binds the DnaA box (a 9 base pair repeat at the origin) and separates the double-stranded (ds)DNA. Forms a right-handed helical filament on oriC DNA; dsDNA binds to the exterior of the filament while single-stranded (ss)DNA is stabiized in the filament's interior. The ATP-DnaA-oriC complex binds and stabilizes one strand of the AT-rich DNA unwinding element (DUE), permitting loading of DNA polymerase. After initiation quickly degrades to an ADP-DnaA complex that is not apt for DNA replication. Binds acidic phospholipids.</text>
</comment>
<feature type="binding site" evidence="7">
    <location>
        <position position="184"/>
    </location>
    <ligand>
        <name>ATP</name>
        <dbReference type="ChEBI" id="CHEBI:30616"/>
    </ligand>
</feature>
<comment type="caution">
    <text evidence="13">The sequence shown here is derived from an EMBL/GenBank/DDBJ whole genome shotgun (WGS) entry which is preliminary data.</text>
</comment>
<evidence type="ECO:0000256" key="6">
    <source>
        <dbReference type="ARBA" id="ARBA00023125"/>
    </source>
</evidence>
<dbReference type="SMART" id="SM00760">
    <property type="entry name" value="Bac_DnaA_C"/>
    <property type="match status" value="1"/>
</dbReference>
<dbReference type="Proteomes" id="UP000541810">
    <property type="component" value="Unassembled WGS sequence"/>
</dbReference>
<keyword evidence="4 7" id="KW-0067">ATP-binding</keyword>
<reference evidence="13 14" key="1">
    <citation type="submission" date="2020-08" db="EMBL/GenBank/DDBJ databases">
        <title>Genomic Encyclopedia of Type Strains, Phase IV (KMG-IV): sequencing the most valuable type-strain genomes for metagenomic binning, comparative biology and taxonomic classification.</title>
        <authorList>
            <person name="Goeker M."/>
        </authorList>
    </citation>
    <scope>NUCLEOTIDE SEQUENCE [LARGE SCALE GENOMIC DNA]</scope>
    <source>
        <strain evidence="13 14">DSM 103725</strain>
    </source>
</reference>
<keyword evidence="6 7" id="KW-0238">DNA-binding</keyword>
<feature type="binding site" evidence="7">
    <location>
        <position position="183"/>
    </location>
    <ligand>
        <name>ATP</name>
        <dbReference type="ChEBI" id="CHEBI:30616"/>
    </ligand>
</feature>
<name>A0A7X0H643_9BACT</name>
<dbReference type="GO" id="GO:0005886">
    <property type="term" value="C:plasma membrane"/>
    <property type="evidence" value="ECO:0007669"/>
    <property type="project" value="TreeGrafter"/>
</dbReference>
<organism evidence="13 14">
    <name type="scientific">Algisphaera agarilytica</name>
    <dbReference type="NCBI Taxonomy" id="1385975"/>
    <lineage>
        <taxon>Bacteria</taxon>
        <taxon>Pseudomonadati</taxon>
        <taxon>Planctomycetota</taxon>
        <taxon>Phycisphaerae</taxon>
        <taxon>Phycisphaerales</taxon>
        <taxon>Phycisphaeraceae</taxon>
        <taxon>Algisphaera</taxon>
    </lineage>
</organism>
<dbReference type="PANTHER" id="PTHR30050">
    <property type="entry name" value="CHROMOSOMAL REPLICATION INITIATOR PROTEIN DNAA"/>
    <property type="match status" value="1"/>
</dbReference>
<evidence type="ECO:0000256" key="5">
    <source>
        <dbReference type="ARBA" id="ARBA00023121"/>
    </source>
</evidence>
<keyword evidence="14" id="KW-1185">Reference proteome</keyword>
<comment type="similarity">
    <text evidence="7 10">Belongs to the DnaA family.</text>
</comment>
<evidence type="ECO:0000256" key="4">
    <source>
        <dbReference type="ARBA" id="ARBA00022840"/>
    </source>
</evidence>
<dbReference type="InterPro" id="IPR027417">
    <property type="entry name" value="P-loop_NTPase"/>
</dbReference>
<evidence type="ECO:0000256" key="1">
    <source>
        <dbReference type="ARBA" id="ARBA00022490"/>
    </source>
</evidence>
<dbReference type="GO" id="GO:0006275">
    <property type="term" value="P:regulation of DNA replication"/>
    <property type="evidence" value="ECO:0007669"/>
    <property type="project" value="UniProtKB-UniRule"/>
</dbReference>
<dbReference type="InterPro" id="IPR001957">
    <property type="entry name" value="Chromosome_initiator_DnaA"/>
</dbReference>
<evidence type="ECO:0000256" key="8">
    <source>
        <dbReference type="NCBIfam" id="TIGR00362"/>
    </source>
</evidence>
<dbReference type="Gene3D" id="1.10.1750.10">
    <property type="match status" value="1"/>
</dbReference>
<dbReference type="PRINTS" id="PR00051">
    <property type="entry name" value="DNAA"/>
</dbReference>
<dbReference type="InterPro" id="IPR024633">
    <property type="entry name" value="DnaA_N_dom"/>
</dbReference>
<comment type="caution">
    <text evidence="7">Lacks conserved residue(s) required for the propagation of feature annotation.</text>
</comment>